<evidence type="ECO:0000313" key="2">
    <source>
        <dbReference type="Proteomes" id="UP001597526"/>
    </source>
</evidence>
<protein>
    <recommendedName>
        <fullName evidence="3">DUF3575 domain-containing protein</fullName>
    </recommendedName>
</protein>
<accession>A0ABW5MQ10</accession>
<comment type="caution">
    <text evidence="1">The sequence shown here is derived from an EMBL/GenBank/DDBJ whole genome shotgun (WGS) entry which is preliminary data.</text>
</comment>
<dbReference type="Proteomes" id="UP001597526">
    <property type="component" value="Unassembled WGS sequence"/>
</dbReference>
<organism evidence="1 2">
    <name type="scientific">Croceitalea marina</name>
    <dbReference type="NCBI Taxonomy" id="1775166"/>
    <lineage>
        <taxon>Bacteria</taxon>
        <taxon>Pseudomonadati</taxon>
        <taxon>Bacteroidota</taxon>
        <taxon>Flavobacteriia</taxon>
        <taxon>Flavobacteriales</taxon>
        <taxon>Flavobacteriaceae</taxon>
        <taxon>Croceitalea</taxon>
    </lineage>
</organism>
<evidence type="ECO:0000313" key="1">
    <source>
        <dbReference type="EMBL" id="MFD2585440.1"/>
    </source>
</evidence>
<gene>
    <name evidence="1" type="ORF">ACFSQJ_00760</name>
</gene>
<sequence>MKKYFFLILIGLLTRNSYSQENTRQVVPKNVIQLSLGSFVLVNSAHLSYDRLIATKEKGFFKSYYFTAKSGGNFTLDFSGSNSGTGLLTAIGVTGLTGKGKSHFEVGLGLGYFLDHRRNDDNLEEGITPGDDSTFYPSISIGYRKQSPKGFVFRTGLGAAEWFYIGFGYSF</sequence>
<name>A0ABW5MQ10_9FLAO</name>
<reference evidence="2" key="1">
    <citation type="journal article" date="2019" name="Int. J. Syst. Evol. Microbiol.">
        <title>The Global Catalogue of Microorganisms (GCM) 10K type strain sequencing project: providing services to taxonomists for standard genome sequencing and annotation.</title>
        <authorList>
            <consortium name="The Broad Institute Genomics Platform"/>
            <consortium name="The Broad Institute Genome Sequencing Center for Infectious Disease"/>
            <person name="Wu L."/>
            <person name="Ma J."/>
        </authorList>
    </citation>
    <scope>NUCLEOTIDE SEQUENCE [LARGE SCALE GENOMIC DNA]</scope>
    <source>
        <strain evidence="2">KCTC 52368</strain>
    </source>
</reference>
<keyword evidence="2" id="KW-1185">Reference proteome</keyword>
<dbReference type="EMBL" id="JBHULB010000002">
    <property type="protein sequence ID" value="MFD2585440.1"/>
    <property type="molecule type" value="Genomic_DNA"/>
</dbReference>
<proteinExistence type="predicted"/>
<evidence type="ECO:0008006" key="3">
    <source>
        <dbReference type="Google" id="ProtNLM"/>
    </source>
</evidence>
<dbReference type="RefSeq" id="WP_377764840.1">
    <property type="nucleotide sequence ID" value="NZ_JBHULB010000002.1"/>
</dbReference>